<feature type="compositionally biased region" description="Polar residues" evidence="1">
    <location>
        <begin position="193"/>
        <end position="202"/>
    </location>
</feature>
<sequence>MDADRIEAGGPWNFNSHLLILHRLSPGEDPAVVPLDKVKFWVLIHNVSHGFVSERVASSIGNFLGSFLEYDSMAVSLGYKGIMRIRVVMDIRIPLKRKKKLKLQNGRDHYVRFEYERLTLFCFICGLLGHGESFCPLRTVKDPSAITFGWDISLRAAPRRRQQSESRWLQEESALTVHLSAISGDHNKENVIPGSTNVTQNHMGGILPAGHGYRSPSRMGGSSLGLLSQRPILGPVVCGPHPSIDTQMFLADEQCHLENVDSAKRP</sequence>
<evidence type="ECO:0000313" key="3">
    <source>
        <dbReference type="EMBL" id="GMJ05091.1"/>
    </source>
</evidence>
<name>A0A9W7IYL0_HIBTR</name>
<dbReference type="Proteomes" id="UP001165190">
    <property type="component" value="Unassembled WGS sequence"/>
</dbReference>
<comment type="caution">
    <text evidence="3">The sequence shown here is derived from an EMBL/GenBank/DDBJ whole genome shotgun (WGS) entry which is preliminary data.</text>
</comment>
<protein>
    <recommendedName>
        <fullName evidence="2">Zinc knuckle CX2CX4HX4C domain-containing protein</fullName>
    </recommendedName>
</protein>
<gene>
    <name evidence="3" type="ORF">HRI_004178300</name>
</gene>
<keyword evidence="4" id="KW-1185">Reference proteome</keyword>
<dbReference type="AlphaFoldDB" id="A0A9W7IYL0"/>
<organism evidence="3 4">
    <name type="scientific">Hibiscus trionum</name>
    <name type="common">Flower of an hour</name>
    <dbReference type="NCBI Taxonomy" id="183268"/>
    <lineage>
        <taxon>Eukaryota</taxon>
        <taxon>Viridiplantae</taxon>
        <taxon>Streptophyta</taxon>
        <taxon>Embryophyta</taxon>
        <taxon>Tracheophyta</taxon>
        <taxon>Spermatophyta</taxon>
        <taxon>Magnoliopsida</taxon>
        <taxon>eudicotyledons</taxon>
        <taxon>Gunneridae</taxon>
        <taxon>Pentapetalae</taxon>
        <taxon>rosids</taxon>
        <taxon>malvids</taxon>
        <taxon>Malvales</taxon>
        <taxon>Malvaceae</taxon>
        <taxon>Malvoideae</taxon>
        <taxon>Hibiscus</taxon>
    </lineage>
</organism>
<evidence type="ECO:0000256" key="1">
    <source>
        <dbReference type="SAM" id="MobiDB-lite"/>
    </source>
</evidence>
<evidence type="ECO:0000259" key="2">
    <source>
        <dbReference type="Pfam" id="PF14392"/>
    </source>
</evidence>
<evidence type="ECO:0000313" key="4">
    <source>
        <dbReference type="Proteomes" id="UP001165190"/>
    </source>
</evidence>
<dbReference type="InterPro" id="IPR025836">
    <property type="entry name" value="Zn_knuckle_CX2CX4HX4C"/>
</dbReference>
<dbReference type="Pfam" id="PF14392">
    <property type="entry name" value="zf-CCHC_4"/>
    <property type="match status" value="1"/>
</dbReference>
<dbReference type="EMBL" id="BSYR01000044">
    <property type="protein sequence ID" value="GMJ05091.1"/>
    <property type="molecule type" value="Genomic_DNA"/>
</dbReference>
<dbReference type="PANTHER" id="PTHR31286:SF153">
    <property type="entry name" value="DUF4283 DOMAIN PROTEIN"/>
    <property type="match status" value="1"/>
</dbReference>
<dbReference type="PANTHER" id="PTHR31286">
    <property type="entry name" value="GLYCINE-RICH CELL WALL STRUCTURAL PROTEIN 1.8-LIKE"/>
    <property type="match status" value="1"/>
</dbReference>
<reference evidence="3" key="1">
    <citation type="submission" date="2023-05" db="EMBL/GenBank/DDBJ databases">
        <title>Genome and transcriptome analyses reveal genes involved in the formation of fine ridges on petal epidermal cells in Hibiscus trionum.</title>
        <authorList>
            <person name="Koshimizu S."/>
            <person name="Masuda S."/>
            <person name="Ishii T."/>
            <person name="Shirasu K."/>
            <person name="Hoshino A."/>
            <person name="Arita M."/>
        </authorList>
    </citation>
    <scope>NUCLEOTIDE SEQUENCE</scope>
    <source>
        <strain evidence="3">Hamamatsu line</strain>
    </source>
</reference>
<accession>A0A9W7IYL0</accession>
<proteinExistence type="predicted"/>
<dbReference type="InterPro" id="IPR040256">
    <property type="entry name" value="At4g02000-like"/>
</dbReference>
<dbReference type="OrthoDB" id="1000626at2759"/>
<feature type="region of interest" description="Disordered" evidence="1">
    <location>
        <begin position="186"/>
        <end position="205"/>
    </location>
</feature>
<feature type="domain" description="Zinc knuckle CX2CX4HX4C" evidence="2">
    <location>
        <begin position="89"/>
        <end position="136"/>
    </location>
</feature>